<accession>A0A0H5DQ73</accession>
<organism evidence="1 2">
    <name type="scientific">Estrella lausannensis</name>
    <dbReference type="NCBI Taxonomy" id="483423"/>
    <lineage>
        <taxon>Bacteria</taxon>
        <taxon>Pseudomonadati</taxon>
        <taxon>Chlamydiota</taxon>
        <taxon>Chlamydiia</taxon>
        <taxon>Parachlamydiales</taxon>
        <taxon>Candidatus Criblamydiaceae</taxon>
        <taxon>Estrella</taxon>
    </lineage>
</organism>
<sequence length="106" mass="11552">MICDFNFSYDEVSFGTRASLAVCHVVNIPVQVIMTIVNVAKASFLALAATLTLFQSEIFMAEIRLSTFSWVSNLANIPLSVFGFFAPVNAAKLQVHSISLFSSILS</sequence>
<dbReference type="RefSeq" id="WP_098038648.1">
    <property type="nucleotide sequence ID" value="NZ_CWGJ01000019.1"/>
</dbReference>
<name>A0A0H5DQ73_9BACT</name>
<dbReference type="Proteomes" id="UP000220251">
    <property type="component" value="Unassembled WGS sequence"/>
</dbReference>
<gene>
    <name evidence="1" type="ORF">ELAC_1450</name>
</gene>
<dbReference type="AlphaFoldDB" id="A0A0H5DQ73"/>
<evidence type="ECO:0000313" key="1">
    <source>
        <dbReference type="EMBL" id="CRX38786.1"/>
    </source>
</evidence>
<keyword evidence="2" id="KW-1185">Reference proteome</keyword>
<evidence type="ECO:0000313" key="2">
    <source>
        <dbReference type="Proteomes" id="UP000220251"/>
    </source>
</evidence>
<protein>
    <submittedName>
        <fullName evidence="1">Putative membrane protein</fullName>
    </submittedName>
</protein>
<proteinExistence type="predicted"/>
<reference evidence="2" key="1">
    <citation type="submission" date="2015-06" db="EMBL/GenBank/DDBJ databases">
        <authorList>
            <person name="Bertelli C."/>
        </authorList>
    </citation>
    <scope>NUCLEOTIDE SEQUENCE [LARGE SCALE GENOMIC DNA]</scope>
    <source>
        <strain evidence="2">CRIB-30</strain>
    </source>
</reference>
<dbReference type="EMBL" id="CWGJ01000019">
    <property type="protein sequence ID" value="CRX38786.1"/>
    <property type="molecule type" value="Genomic_DNA"/>
</dbReference>